<dbReference type="InterPro" id="IPR052519">
    <property type="entry name" value="Euk-type_GlcNAc_Kinase"/>
</dbReference>
<accession>A0A1M4N5F9</accession>
<proteinExistence type="predicted"/>
<reference evidence="3" key="1">
    <citation type="submission" date="2016-09" db="EMBL/GenBank/DDBJ databases">
        <authorList>
            <person name="Wibberg D."/>
        </authorList>
    </citation>
    <scope>NUCLEOTIDE SEQUENCE [LARGE SCALE GENOMIC DNA]</scope>
</reference>
<dbReference type="SUPFAM" id="SSF53067">
    <property type="entry name" value="Actin-like ATPase domain"/>
    <property type="match status" value="2"/>
</dbReference>
<dbReference type="InterPro" id="IPR043129">
    <property type="entry name" value="ATPase_NBD"/>
</dbReference>
<dbReference type="CDD" id="cd24082">
    <property type="entry name" value="ASKHA_NBD_GspK-like"/>
    <property type="match status" value="1"/>
</dbReference>
<dbReference type="Pfam" id="PF01869">
    <property type="entry name" value="BcrAD_BadFG"/>
    <property type="match status" value="1"/>
</dbReference>
<dbReference type="RefSeq" id="WP_083595752.1">
    <property type="nucleotide sequence ID" value="NZ_FMJB01000064.1"/>
</dbReference>
<evidence type="ECO:0000313" key="3">
    <source>
        <dbReference type="Proteomes" id="UP000184085"/>
    </source>
</evidence>
<gene>
    <name evidence="2" type="ORF">KARMA_3439</name>
</gene>
<dbReference type="PANTHER" id="PTHR43190">
    <property type="entry name" value="N-ACETYL-D-GLUCOSAMINE KINASE"/>
    <property type="match status" value="1"/>
</dbReference>
<dbReference type="InterPro" id="IPR002731">
    <property type="entry name" value="ATPase_BadF"/>
</dbReference>
<dbReference type="EMBL" id="FMJB01000064">
    <property type="protein sequence ID" value="SCM69205.1"/>
    <property type="molecule type" value="Genomic_DNA"/>
</dbReference>
<dbReference type="AlphaFoldDB" id="A0A1M4N5F9"/>
<sequence>MTAPILIAVDGGGTGSRYAMRRGADYSEATAGPANVSSDFDGALANLRLGLGNLGLSAGELQDARICMGLAGVLDEEDAARVLNALKFPHLKVLDDRAIAVRGAFMSSGVGALAGIGTGSYVACLRDGAVQFAGGWGLALGDEASGAWLGREALRAALMVLEGAGLQSTLVAELLKGGPARIMRDAALADPTWFGQIAPLVVNASVTGDKVAMDLLNRGAAYLSDTLRRIGWTDGMPLVLTGSLGPVYKPYLPADMRANLKEQEGSALDGAFAYAAEMP</sequence>
<keyword evidence="3" id="KW-1185">Reference proteome</keyword>
<dbReference type="Proteomes" id="UP000184085">
    <property type="component" value="Unassembled WGS sequence"/>
</dbReference>
<feature type="domain" description="ATPase BadF/BadG/BcrA/BcrD type" evidence="1">
    <location>
        <begin position="9"/>
        <end position="227"/>
    </location>
</feature>
<dbReference type="Gene3D" id="3.30.420.40">
    <property type="match status" value="2"/>
</dbReference>
<protein>
    <recommendedName>
        <fullName evidence="1">ATPase BadF/BadG/BcrA/BcrD type domain-containing protein</fullName>
    </recommendedName>
</protein>
<evidence type="ECO:0000259" key="1">
    <source>
        <dbReference type="Pfam" id="PF01869"/>
    </source>
</evidence>
<organism evidence="2 3">
    <name type="scientific">Donghicola eburneus</name>
    <dbReference type="NCBI Taxonomy" id="393278"/>
    <lineage>
        <taxon>Bacteria</taxon>
        <taxon>Pseudomonadati</taxon>
        <taxon>Pseudomonadota</taxon>
        <taxon>Alphaproteobacteria</taxon>
        <taxon>Rhodobacterales</taxon>
        <taxon>Roseobacteraceae</taxon>
        <taxon>Donghicola</taxon>
    </lineage>
</organism>
<evidence type="ECO:0000313" key="2">
    <source>
        <dbReference type="EMBL" id="SCM69205.1"/>
    </source>
</evidence>
<name>A0A1M4N5F9_9RHOB</name>
<dbReference type="PANTHER" id="PTHR43190:SF3">
    <property type="entry name" value="N-ACETYL-D-GLUCOSAMINE KINASE"/>
    <property type="match status" value="1"/>
</dbReference>